<dbReference type="PANTHER" id="PTHR24056:SF486">
    <property type="entry name" value="OS12G0427000 PROTEIN"/>
    <property type="match status" value="1"/>
</dbReference>
<dbReference type="InterPro" id="IPR011009">
    <property type="entry name" value="Kinase-like_dom_sf"/>
</dbReference>
<dbReference type="Gene3D" id="1.10.510.10">
    <property type="entry name" value="Transferase(Phosphotransferase) domain 1"/>
    <property type="match status" value="1"/>
</dbReference>
<evidence type="ECO:0000313" key="9">
    <source>
        <dbReference type="EMBL" id="CAL4988228.1"/>
    </source>
</evidence>
<protein>
    <recommendedName>
        <fullName evidence="1">[RNA-polymerase]-subunit kinase</fullName>
        <ecNumber evidence="1">2.7.11.23</ecNumber>
    </recommendedName>
</protein>
<proteinExistence type="predicted"/>
<feature type="binding site" evidence="6">
    <location>
        <position position="82"/>
    </location>
    <ligand>
        <name>ATP</name>
        <dbReference type="ChEBI" id="CHEBI:30616"/>
    </ligand>
</feature>
<evidence type="ECO:0000256" key="3">
    <source>
        <dbReference type="ARBA" id="ARBA00022741"/>
    </source>
</evidence>
<keyword evidence="10" id="KW-1185">Reference proteome</keyword>
<comment type="catalytic activity">
    <reaction evidence="5">
        <text>[DNA-directed RNA polymerase] + ATP = phospho-[DNA-directed RNA polymerase] + ADP + H(+)</text>
        <dbReference type="Rhea" id="RHEA:10216"/>
        <dbReference type="Rhea" id="RHEA-COMP:11321"/>
        <dbReference type="Rhea" id="RHEA-COMP:11322"/>
        <dbReference type="ChEBI" id="CHEBI:15378"/>
        <dbReference type="ChEBI" id="CHEBI:30616"/>
        <dbReference type="ChEBI" id="CHEBI:43176"/>
        <dbReference type="ChEBI" id="CHEBI:68546"/>
        <dbReference type="ChEBI" id="CHEBI:456216"/>
        <dbReference type="EC" id="2.7.11.23"/>
    </reaction>
</comment>
<keyword evidence="4 6" id="KW-0067">ATP-binding</keyword>
<evidence type="ECO:0000256" key="6">
    <source>
        <dbReference type="PROSITE-ProRule" id="PRU10141"/>
    </source>
</evidence>
<dbReference type="InterPro" id="IPR000719">
    <property type="entry name" value="Prot_kinase_dom"/>
</dbReference>
<dbReference type="EC" id="2.7.11.23" evidence="1"/>
<dbReference type="AlphaFoldDB" id="A0ABC9AXA3"/>
<dbReference type="PROSITE" id="PS50011">
    <property type="entry name" value="PROTEIN_KINASE_DOM"/>
    <property type="match status" value="1"/>
</dbReference>
<reference evidence="9" key="1">
    <citation type="submission" date="2024-10" db="EMBL/GenBank/DDBJ databases">
        <authorList>
            <person name="Ryan C."/>
        </authorList>
    </citation>
    <scope>NUCLEOTIDE SEQUENCE [LARGE SCALE GENOMIC DNA]</scope>
</reference>
<evidence type="ECO:0000256" key="4">
    <source>
        <dbReference type="ARBA" id="ARBA00022840"/>
    </source>
</evidence>
<dbReference type="Proteomes" id="UP001497457">
    <property type="component" value="Chromosome 23rd"/>
</dbReference>
<keyword evidence="3 6" id="KW-0547">Nucleotide-binding</keyword>
<gene>
    <name evidence="9" type="ORF">URODEC1_LOCUS59142</name>
</gene>
<evidence type="ECO:0000256" key="7">
    <source>
        <dbReference type="SAM" id="MobiDB-lite"/>
    </source>
</evidence>
<dbReference type="SUPFAM" id="SSF56112">
    <property type="entry name" value="Protein kinase-like (PK-like)"/>
    <property type="match status" value="1"/>
</dbReference>
<dbReference type="InterPro" id="IPR017441">
    <property type="entry name" value="Protein_kinase_ATP_BS"/>
</dbReference>
<evidence type="ECO:0000259" key="8">
    <source>
        <dbReference type="PROSITE" id="PS50011"/>
    </source>
</evidence>
<accession>A0ABC9AXA3</accession>
<name>A0ABC9AXA3_9POAL</name>
<evidence type="ECO:0000313" key="10">
    <source>
        <dbReference type="Proteomes" id="UP001497457"/>
    </source>
</evidence>
<sequence>MAAVSAPVHGGAAAQQAHEEELEEPPEENKTLAAAAAAAAPCSPWSPAVAERYDRREKLGQGMFGDVYKAWDRVERRFVAVKRLAGRIGGGFVEMGPHDFSRQAASLAACRGHPSVVELLATYAAGDGHGDSYLVTEYAGPLNLRDYMELRRRERLPRFDEGEVRDAMRQLLAGAARAHAAGVLHRCVAPENVVVGQEDVADAGGERVGRRRVYRICGFGVSEPPPALAAAPRAERGDGSGMLASPSPYRAPELFLGSEEYDGRVDTWALGCIMAELLAGGTGGAPFFGGELDTEVFEKMLRVVGAGGIVKWPGMKKAVARDKAEGLRDKYGRDRGCLREVFPEEVLSPAGFEVLEGLLRSNPDRRLTAAAALRKSWFRLPGGLRGCFMPCGGSL</sequence>
<dbReference type="InterPro" id="IPR050108">
    <property type="entry name" value="CDK"/>
</dbReference>
<dbReference type="GO" id="GO:0005524">
    <property type="term" value="F:ATP binding"/>
    <property type="evidence" value="ECO:0007669"/>
    <property type="project" value="UniProtKB-UniRule"/>
</dbReference>
<keyword evidence="2" id="KW-0597">Phosphoprotein</keyword>
<feature type="domain" description="Protein kinase" evidence="8">
    <location>
        <begin position="53"/>
        <end position="378"/>
    </location>
</feature>
<dbReference type="PANTHER" id="PTHR24056">
    <property type="entry name" value="CELL DIVISION PROTEIN KINASE"/>
    <property type="match status" value="1"/>
</dbReference>
<dbReference type="PROSITE" id="PS00107">
    <property type="entry name" value="PROTEIN_KINASE_ATP"/>
    <property type="match status" value="1"/>
</dbReference>
<dbReference type="Pfam" id="PF00069">
    <property type="entry name" value="Pkinase"/>
    <property type="match status" value="1"/>
</dbReference>
<dbReference type="Gene3D" id="3.30.200.20">
    <property type="entry name" value="Phosphorylase Kinase, domain 1"/>
    <property type="match status" value="1"/>
</dbReference>
<dbReference type="EMBL" id="OZ075133">
    <property type="protein sequence ID" value="CAL4988228.1"/>
    <property type="molecule type" value="Genomic_DNA"/>
</dbReference>
<evidence type="ECO:0000256" key="1">
    <source>
        <dbReference type="ARBA" id="ARBA00012409"/>
    </source>
</evidence>
<organism evidence="9 10">
    <name type="scientific">Urochloa decumbens</name>
    <dbReference type="NCBI Taxonomy" id="240449"/>
    <lineage>
        <taxon>Eukaryota</taxon>
        <taxon>Viridiplantae</taxon>
        <taxon>Streptophyta</taxon>
        <taxon>Embryophyta</taxon>
        <taxon>Tracheophyta</taxon>
        <taxon>Spermatophyta</taxon>
        <taxon>Magnoliopsida</taxon>
        <taxon>Liliopsida</taxon>
        <taxon>Poales</taxon>
        <taxon>Poaceae</taxon>
        <taxon>PACMAD clade</taxon>
        <taxon>Panicoideae</taxon>
        <taxon>Panicodae</taxon>
        <taxon>Paniceae</taxon>
        <taxon>Melinidinae</taxon>
        <taxon>Urochloa</taxon>
    </lineage>
</organism>
<evidence type="ECO:0000256" key="2">
    <source>
        <dbReference type="ARBA" id="ARBA00022553"/>
    </source>
</evidence>
<feature type="region of interest" description="Disordered" evidence="7">
    <location>
        <begin position="1"/>
        <end position="36"/>
    </location>
</feature>
<evidence type="ECO:0000256" key="5">
    <source>
        <dbReference type="ARBA" id="ARBA00049280"/>
    </source>
</evidence>
<dbReference type="GO" id="GO:0008353">
    <property type="term" value="F:RNA polymerase II CTD heptapeptide repeat kinase activity"/>
    <property type="evidence" value="ECO:0007669"/>
    <property type="project" value="UniProtKB-EC"/>
</dbReference>
<dbReference type="FunFam" id="1.10.510.10:FF:001165">
    <property type="entry name" value="Protein kinase domain containing protein"/>
    <property type="match status" value="1"/>
</dbReference>